<dbReference type="FunFam" id="3.80.30.20:FF:000002">
    <property type="entry name" value="threonylcarbamoyladenosine tRNA methylthiotransferase isoform X2"/>
    <property type="match status" value="1"/>
</dbReference>
<evidence type="ECO:0000313" key="29">
    <source>
        <dbReference type="WBParaSite" id="BPAG_0001141801-mRNA-1"/>
    </source>
</evidence>
<dbReference type="InterPro" id="IPR013848">
    <property type="entry name" value="Methylthiotransferase_N"/>
</dbReference>
<dbReference type="WBParaSite" id="BPAG_0001141801-mRNA-1">
    <property type="protein sequence ID" value="BPAG_0001141801-mRNA-1"/>
    <property type="gene ID" value="BPAG_0001141801"/>
</dbReference>
<evidence type="ECO:0000313" key="28">
    <source>
        <dbReference type="Proteomes" id="UP000278627"/>
    </source>
</evidence>
<evidence type="ECO:0000256" key="17">
    <source>
        <dbReference type="ARBA" id="ARBA00022842"/>
    </source>
</evidence>
<dbReference type="GO" id="GO:0035598">
    <property type="term" value="F:tRNA (N(6)-L-threonylcarbamoyladenosine(37)-C(2))-methylthiotransferase activity"/>
    <property type="evidence" value="ECO:0007669"/>
    <property type="project" value="UniProtKB-EC"/>
</dbReference>
<comment type="cofactor">
    <cofactor evidence="2">
        <name>[4Fe-4S] cluster</name>
        <dbReference type="ChEBI" id="CHEBI:49883"/>
    </cofactor>
</comment>
<dbReference type="SMART" id="SM00729">
    <property type="entry name" value="Elp3"/>
    <property type="match status" value="1"/>
</dbReference>
<dbReference type="GO" id="GO:0005783">
    <property type="term" value="C:endoplasmic reticulum"/>
    <property type="evidence" value="ECO:0007669"/>
    <property type="project" value="TreeGrafter"/>
</dbReference>
<dbReference type="InterPro" id="IPR007197">
    <property type="entry name" value="rSAM"/>
</dbReference>
<comment type="cofactor">
    <cofactor evidence="1">
        <name>Mg(2+)</name>
        <dbReference type="ChEBI" id="CHEBI:18420"/>
    </cofactor>
</comment>
<dbReference type="PROSITE" id="PS51918">
    <property type="entry name" value="RADICAL_SAM"/>
    <property type="match status" value="1"/>
</dbReference>
<name>A0A158PRW7_BRUPA</name>
<evidence type="ECO:0000256" key="16">
    <source>
        <dbReference type="ARBA" id="ARBA00022801"/>
    </source>
</evidence>
<evidence type="ECO:0000313" key="27">
    <source>
        <dbReference type="EMBL" id="VDN92566.1"/>
    </source>
</evidence>
<dbReference type="SFLD" id="SFLDS00029">
    <property type="entry name" value="Radical_SAM"/>
    <property type="match status" value="1"/>
</dbReference>
<dbReference type="GO" id="GO:0051539">
    <property type="term" value="F:4 iron, 4 sulfur cluster binding"/>
    <property type="evidence" value="ECO:0007669"/>
    <property type="project" value="UniProtKB-KW"/>
</dbReference>
<evidence type="ECO:0000256" key="6">
    <source>
        <dbReference type="ARBA" id="ARBA00008616"/>
    </source>
</evidence>
<comment type="catalytic activity">
    <reaction evidence="21">
        <text>diphospho-myo-inositol polyphosphate + H2O = myo-inositol polyphosphate + phosphate.</text>
        <dbReference type="EC" id="3.6.1.52"/>
    </reaction>
</comment>
<sequence length="657" mass="74890">MEDIEDVIRVPATVNLGRDYVIVRKRLKGDGEIFYGDSFVPGTQKIYIRTWGCTHNTSDSEQMAGLLSAAGHQLTNKKEDASLWILNSCTVKTPSEAQLENMVREARKLNKFIIVAGCVSQAEPNLRFLDGISIVGVKQIECVTQAVEETLKGNCVRFLSRRKQNSNLLLPKIRKNKFVEILAISSGCLNHCTYCKTKSARGNLVSYPLDSLLERARNAFADGCKELWLTSEDLGAWGRDIDMVLPDLLNALVEIIPEGCMLRLGMTNPPYILDFLEEISEILNHPRVYSFLHIPVQSASDAVLSDMKREYTCTDFCRVVDYMIQNVPNIYIATDFICAYPTETESDFEESMALVRKYRFPSLFINQFYPRIGTPAANLKKIDTIEARRRTAEMSSLFRSYSRYNKERIGETHRVLVCELATDQQHYVRITDVSKFYMKAVLIGGDINAWLSNDSMAVISVLAHSHRVTAFRCDNWTSPYLLVLVCDMATLLWDVIENKIFGSDDFTITPNRLFWLMRKNNGERLRDAEGFRLRAAGICTRGEGNSREILLVTGGKDDGRWIIPGGGIEKNENESDAALREVFEEAGVKAEILTRVGEFRDEERRHRTVVFLLKVKEELKEWEDSCFGRQREWVSLEEALRRVKHSQTCIIEHICSM</sequence>
<keyword evidence="18" id="KW-0408">Iron</keyword>
<dbReference type="InterPro" id="IPR023404">
    <property type="entry name" value="rSAM_horseshoe"/>
</dbReference>
<evidence type="ECO:0000259" key="26">
    <source>
        <dbReference type="PROSITE" id="PS51918"/>
    </source>
</evidence>
<dbReference type="InterPro" id="IPR006638">
    <property type="entry name" value="Elp3/MiaA/NifB-like_rSAM"/>
</dbReference>
<dbReference type="InterPro" id="IPR005839">
    <property type="entry name" value="Methylthiotransferase"/>
</dbReference>
<dbReference type="CDD" id="cd04666">
    <property type="entry name" value="NUDIX_DIPP2_like_Nudt4"/>
    <property type="match status" value="1"/>
</dbReference>
<dbReference type="NCBIfam" id="TIGR00089">
    <property type="entry name" value="MiaB/RimO family radical SAM methylthiotransferase"/>
    <property type="match status" value="1"/>
</dbReference>
<evidence type="ECO:0000256" key="8">
    <source>
        <dbReference type="ARBA" id="ARBA00013273"/>
    </source>
</evidence>
<accession>A0A158PRW7</accession>
<dbReference type="InterPro" id="IPR020612">
    <property type="entry name" value="Methylthiotransferase_CS"/>
</dbReference>
<dbReference type="EC" id="2.8.4.5" evidence="8"/>
<dbReference type="PROSITE" id="PS51462">
    <property type="entry name" value="NUDIX"/>
    <property type="match status" value="1"/>
</dbReference>
<evidence type="ECO:0000259" key="24">
    <source>
        <dbReference type="PROSITE" id="PS51449"/>
    </source>
</evidence>
<dbReference type="PANTHER" id="PTHR11918">
    <property type="entry name" value="RADICAL SAM PROTEINS"/>
    <property type="match status" value="1"/>
</dbReference>
<keyword evidence="17" id="KW-0460">Magnesium</keyword>
<dbReference type="PROSITE" id="PS01278">
    <property type="entry name" value="MTTASE_RADICAL"/>
    <property type="match status" value="1"/>
</dbReference>
<evidence type="ECO:0000256" key="1">
    <source>
        <dbReference type="ARBA" id="ARBA00001946"/>
    </source>
</evidence>
<keyword evidence="10" id="KW-0004">4Fe-4S</keyword>
<reference evidence="27 28" key="2">
    <citation type="submission" date="2018-11" db="EMBL/GenBank/DDBJ databases">
        <authorList>
            <consortium name="Pathogen Informatics"/>
        </authorList>
    </citation>
    <scope>NUCLEOTIDE SEQUENCE [LARGE SCALE GENOMIC DNA]</scope>
</reference>
<dbReference type="SUPFAM" id="SSF102114">
    <property type="entry name" value="Radical SAM enzymes"/>
    <property type="match status" value="1"/>
</dbReference>
<evidence type="ECO:0000256" key="23">
    <source>
        <dbReference type="ARBA" id="ARBA00076644"/>
    </source>
</evidence>
<dbReference type="PROSITE" id="PS00893">
    <property type="entry name" value="NUDIX_BOX"/>
    <property type="match status" value="1"/>
</dbReference>
<dbReference type="PANTHER" id="PTHR11918:SF45">
    <property type="entry name" value="THREONYLCARBAMOYLADENOSINE TRNA METHYLTHIOTRANSFERASE"/>
    <property type="match status" value="1"/>
</dbReference>
<dbReference type="NCBIfam" id="TIGR01578">
    <property type="entry name" value="MiaB-like-B"/>
    <property type="match status" value="1"/>
</dbReference>
<evidence type="ECO:0000256" key="11">
    <source>
        <dbReference type="ARBA" id="ARBA00022490"/>
    </source>
</evidence>
<evidence type="ECO:0000256" key="3">
    <source>
        <dbReference type="ARBA" id="ARBA00002399"/>
    </source>
</evidence>
<dbReference type="SFLD" id="SFLDG01082">
    <property type="entry name" value="B12-binding_domain_containing"/>
    <property type="match status" value="1"/>
</dbReference>
<dbReference type="STRING" id="6280.A0A158PRW7"/>
<dbReference type="InterPro" id="IPR015797">
    <property type="entry name" value="NUDIX_hydrolase-like_dom_sf"/>
</dbReference>
<comment type="catalytic activity">
    <reaction evidence="22">
        <text>N(6)-L-threonylcarbamoyladenosine(37) in tRNA + (sulfur carrier)-SH + AH2 + 2 S-adenosyl-L-methionine = 2-methylsulfanyl-N(6)-L-threonylcarbamoyladenosine(37) in tRNA + (sulfur carrier)-H + 5'-deoxyadenosine + L-methionine + A + S-adenosyl-L-homocysteine + 2 H(+)</text>
        <dbReference type="Rhea" id="RHEA:37075"/>
        <dbReference type="Rhea" id="RHEA-COMP:10163"/>
        <dbReference type="Rhea" id="RHEA-COMP:11092"/>
        <dbReference type="Rhea" id="RHEA-COMP:14737"/>
        <dbReference type="Rhea" id="RHEA-COMP:14739"/>
        <dbReference type="ChEBI" id="CHEBI:13193"/>
        <dbReference type="ChEBI" id="CHEBI:15378"/>
        <dbReference type="ChEBI" id="CHEBI:17319"/>
        <dbReference type="ChEBI" id="CHEBI:17499"/>
        <dbReference type="ChEBI" id="CHEBI:29917"/>
        <dbReference type="ChEBI" id="CHEBI:57844"/>
        <dbReference type="ChEBI" id="CHEBI:57856"/>
        <dbReference type="ChEBI" id="CHEBI:59789"/>
        <dbReference type="ChEBI" id="CHEBI:64428"/>
        <dbReference type="ChEBI" id="CHEBI:74418"/>
        <dbReference type="ChEBI" id="CHEBI:74420"/>
        <dbReference type="EC" id="2.8.4.5"/>
    </reaction>
</comment>
<dbReference type="InterPro" id="IPR020084">
    <property type="entry name" value="NUDIX_hydrolase_CS"/>
</dbReference>
<evidence type="ECO:0000256" key="10">
    <source>
        <dbReference type="ARBA" id="ARBA00022485"/>
    </source>
</evidence>
<comment type="similarity">
    <text evidence="6">Belongs to the methylthiotransferase family. CDKAL1 subfamily.</text>
</comment>
<keyword evidence="15" id="KW-0479">Metal-binding</keyword>
<keyword evidence="14" id="KW-0819">tRNA processing</keyword>
<evidence type="ECO:0000256" key="22">
    <source>
        <dbReference type="ARBA" id="ARBA00051661"/>
    </source>
</evidence>
<comment type="function">
    <text evidence="3">Catalyzes the methylthiolation of N6-threonylcarbamoyladenosine (t(6)A), leading to the formation of 2-methylthio-N6-threonylcarbamoyladenosine (ms(2)t(6)A) at position 37 in tRNAs that read codons beginning with adenine.</text>
</comment>
<evidence type="ECO:0000259" key="25">
    <source>
        <dbReference type="PROSITE" id="PS51462"/>
    </source>
</evidence>
<evidence type="ECO:0000256" key="19">
    <source>
        <dbReference type="ARBA" id="ARBA00023014"/>
    </source>
</evidence>
<evidence type="ECO:0000256" key="9">
    <source>
        <dbReference type="ARBA" id="ARBA00018810"/>
    </source>
</evidence>
<evidence type="ECO:0000256" key="15">
    <source>
        <dbReference type="ARBA" id="ARBA00022723"/>
    </source>
</evidence>
<keyword evidence="12" id="KW-0808">Transferase</keyword>
<evidence type="ECO:0000256" key="4">
    <source>
        <dbReference type="ARBA" id="ARBA00004496"/>
    </source>
</evidence>
<keyword evidence="11" id="KW-0963">Cytoplasm</keyword>
<evidence type="ECO:0000256" key="13">
    <source>
        <dbReference type="ARBA" id="ARBA00022691"/>
    </source>
</evidence>
<gene>
    <name evidence="27" type="ORF">BPAG_LOCUS11380</name>
</gene>
<dbReference type="Pfam" id="PF04055">
    <property type="entry name" value="Radical_SAM"/>
    <property type="match status" value="1"/>
</dbReference>
<dbReference type="SUPFAM" id="SSF55811">
    <property type="entry name" value="Nudix"/>
    <property type="match status" value="1"/>
</dbReference>
<protein>
    <recommendedName>
        <fullName evidence="9">Threonylcarbamoyladenosine tRNA methylthiotransferase</fullName>
        <ecNumber evidence="8">2.8.4.5</ecNumber>
        <ecNumber evidence="7">3.6.1.52</ecNumber>
    </recommendedName>
    <alternativeName>
        <fullName evidence="23">CDKAL1-like protein</fullName>
    </alternativeName>
    <alternativeName>
        <fullName evidence="20">tRNA-t(6)A37 methylthiotransferase</fullName>
    </alternativeName>
</protein>
<dbReference type="InterPro" id="IPR006466">
    <property type="entry name" value="MiaB-like_arc_euk"/>
</dbReference>
<keyword evidence="28" id="KW-1185">Reference proteome</keyword>
<dbReference type="InterPro" id="IPR038135">
    <property type="entry name" value="Methylthiotransferase_N_sf"/>
</dbReference>
<dbReference type="GO" id="GO:0008486">
    <property type="term" value="F:diphosphoinositol-polyphosphate diphosphatase activity"/>
    <property type="evidence" value="ECO:0007669"/>
    <property type="project" value="UniProtKB-EC"/>
</dbReference>
<dbReference type="FunFam" id="3.90.79.10:FF:000002">
    <property type="entry name" value="diphosphoinositol polyphosphate phosphohydrolase 1"/>
    <property type="match status" value="1"/>
</dbReference>
<dbReference type="Gene3D" id="3.40.50.12160">
    <property type="entry name" value="Methylthiotransferase, N-terminal domain"/>
    <property type="match status" value="1"/>
</dbReference>
<feature type="domain" description="MTTase N-terminal" evidence="24">
    <location>
        <begin position="44"/>
        <end position="152"/>
    </location>
</feature>
<dbReference type="EMBL" id="UZAD01013227">
    <property type="protein sequence ID" value="VDN92566.1"/>
    <property type="molecule type" value="Genomic_DNA"/>
</dbReference>
<organism evidence="29">
    <name type="scientific">Brugia pahangi</name>
    <name type="common">Filarial nematode worm</name>
    <dbReference type="NCBI Taxonomy" id="6280"/>
    <lineage>
        <taxon>Eukaryota</taxon>
        <taxon>Metazoa</taxon>
        <taxon>Ecdysozoa</taxon>
        <taxon>Nematoda</taxon>
        <taxon>Chromadorea</taxon>
        <taxon>Rhabditida</taxon>
        <taxon>Spirurina</taxon>
        <taxon>Spiruromorpha</taxon>
        <taxon>Filarioidea</taxon>
        <taxon>Onchocercidae</taxon>
        <taxon>Brugia</taxon>
    </lineage>
</organism>
<dbReference type="Pfam" id="PF00919">
    <property type="entry name" value="UPF0004"/>
    <property type="match status" value="1"/>
</dbReference>
<comment type="similarity">
    <text evidence="5">Belongs to the Nudix hydrolase family. DIPP subfamily.</text>
</comment>
<dbReference type="InterPro" id="IPR000086">
    <property type="entry name" value="NUDIX_hydrolase_dom"/>
</dbReference>
<proteinExistence type="inferred from homology"/>
<evidence type="ECO:0000256" key="5">
    <source>
        <dbReference type="ARBA" id="ARBA00008266"/>
    </source>
</evidence>
<dbReference type="InterPro" id="IPR058240">
    <property type="entry name" value="rSAM_sf"/>
</dbReference>
<feature type="domain" description="Radical SAM core" evidence="26">
    <location>
        <begin position="174"/>
        <end position="408"/>
    </location>
</feature>
<dbReference type="Proteomes" id="UP000278627">
    <property type="component" value="Unassembled WGS sequence"/>
</dbReference>
<keyword evidence="13" id="KW-0949">S-adenosyl-L-methionine</keyword>
<evidence type="ECO:0000256" key="7">
    <source>
        <dbReference type="ARBA" id="ARBA00012527"/>
    </source>
</evidence>
<evidence type="ECO:0000256" key="20">
    <source>
        <dbReference type="ARBA" id="ARBA00031213"/>
    </source>
</evidence>
<dbReference type="Gene3D" id="3.80.30.20">
    <property type="entry name" value="tm_1862 like domain"/>
    <property type="match status" value="1"/>
</dbReference>
<dbReference type="EC" id="3.6.1.52" evidence="7"/>
<evidence type="ECO:0000256" key="21">
    <source>
        <dbReference type="ARBA" id="ARBA00033994"/>
    </source>
</evidence>
<evidence type="ECO:0000256" key="14">
    <source>
        <dbReference type="ARBA" id="ARBA00022694"/>
    </source>
</evidence>
<evidence type="ECO:0000256" key="2">
    <source>
        <dbReference type="ARBA" id="ARBA00001966"/>
    </source>
</evidence>
<comment type="subcellular location">
    <subcellularLocation>
        <location evidence="4">Cytoplasm</location>
    </subcellularLocation>
</comment>
<feature type="domain" description="Nudix hydrolase" evidence="25">
    <location>
        <begin position="531"/>
        <end position="656"/>
    </location>
</feature>
<dbReference type="PROSITE" id="PS51449">
    <property type="entry name" value="MTTASE_N"/>
    <property type="match status" value="1"/>
</dbReference>
<evidence type="ECO:0000256" key="18">
    <source>
        <dbReference type="ARBA" id="ARBA00023004"/>
    </source>
</evidence>
<dbReference type="Gene3D" id="3.90.79.10">
    <property type="entry name" value="Nucleoside Triphosphate Pyrophosphohydrolase"/>
    <property type="match status" value="1"/>
</dbReference>
<dbReference type="AlphaFoldDB" id="A0A158PRW7"/>
<dbReference type="Pfam" id="PF00293">
    <property type="entry name" value="NUDIX"/>
    <property type="match status" value="1"/>
</dbReference>
<evidence type="ECO:0000256" key="12">
    <source>
        <dbReference type="ARBA" id="ARBA00022679"/>
    </source>
</evidence>
<reference evidence="29" key="1">
    <citation type="submission" date="2016-04" db="UniProtKB">
        <authorList>
            <consortium name="WormBaseParasite"/>
        </authorList>
    </citation>
    <scope>IDENTIFICATION</scope>
</reference>
<keyword evidence="19" id="KW-0411">Iron-sulfur</keyword>
<dbReference type="InterPro" id="IPR047198">
    <property type="entry name" value="DDP-like_NUDIX"/>
</dbReference>
<dbReference type="GO" id="GO:0046872">
    <property type="term" value="F:metal ion binding"/>
    <property type="evidence" value="ECO:0007669"/>
    <property type="project" value="UniProtKB-KW"/>
</dbReference>
<keyword evidence="16" id="KW-0378">Hydrolase</keyword>